<keyword evidence="1" id="KW-1133">Transmembrane helix</keyword>
<dbReference type="Proteomes" id="UP000199657">
    <property type="component" value="Unassembled WGS sequence"/>
</dbReference>
<dbReference type="PANTHER" id="PTHR32251:SF17">
    <property type="entry name" value="STEROID 5-ALPHA REDUCTASE C-TERMINAL DOMAIN-CONTAINING PROTEIN"/>
    <property type="match status" value="1"/>
</dbReference>
<protein>
    <submittedName>
        <fullName evidence="2">Steroid 5-alpha reductase family enzyme</fullName>
    </submittedName>
</protein>
<dbReference type="InterPro" id="IPR010721">
    <property type="entry name" value="UstE-like"/>
</dbReference>
<dbReference type="RefSeq" id="WP_091641249.1">
    <property type="nucleotide sequence ID" value="NZ_FOEG01000002.1"/>
</dbReference>
<reference evidence="2 3" key="1">
    <citation type="submission" date="2016-10" db="EMBL/GenBank/DDBJ databases">
        <authorList>
            <person name="de Groot N.N."/>
        </authorList>
    </citation>
    <scope>NUCLEOTIDE SEQUENCE [LARGE SCALE GENOMIC DNA]</scope>
    <source>
        <strain evidence="2 3">CGMCC 1.6291</strain>
    </source>
</reference>
<keyword evidence="1" id="KW-0472">Membrane</keyword>
<feature type="transmembrane region" description="Helical" evidence="1">
    <location>
        <begin position="189"/>
        <end position="206"/>
    </location>
</feature>
<dbReference type="PANTHER" id="PTHR32251">
    <property type="entry name" value="3-OXO-5-ALPHA-STEROID 4-DEHYDROGENASE"/>
    <property type="match status" value="1"/>
</dbReference>
<sequence>MSTGAAILLGLVAALGLMLLVWLASLQRRDASLVDRFWGAGFVLLAWVYWFSAGLPAAGLVMVLPVTLWGLRLSAYLSWRNWGHGEDYRYREMRDKHGSRFPWVSLWTVFMLQGVLMWLIAMPLVHGARVPGGDALIAPLAVLGLAVWAFGFVWESLADAQLARFKAEPENRGRVMDRGVWRYSRHPNYFGEIVLWWGFFLIAAAAGGWWTAVSAALMTFLLIRVSGVTLLEKKLNETRPEYRDYVARTNALLPGPPRRAGEPPAA</sequence>
<accession>A0A1H8S2N7</accession>
<proteinExistence type="predicted"/>
<keyword evidence="1" id="KW-0812">Transmembrane</keyword>
<dbReference type="Pfam" id="PF06966">
    <property type="entry name" value="DUF1295"/>
    <property type="match status" value="1"/>
</dbReference>
<feature type="transmembrane region" description="Helical" evidence="1">
    <location>
        <begin position="6"/>
        <end position="26"/>
    </location>
</feature>
<dbReference type="AlphaFoldDB" id="A0A1H8S2N7"/>
<feature type="transmembrane region" description="Helical" evidence="1">
    <location>
        <begin position="136"/>
        <end position="154"/>
    </location>
</feature>
<feature type="transmembrane region" description="Helical" evidence="1">
    <location>
        <begin position="33"/>
        <end position="51"/>
    </location>
</feature>
<dbReference type="PROSITE" id="PS50244">
    <property type="entry name" value="S5A_REDUCTASE"/>
    <property type="match status" value="1"/>
</dbReference>
<feature type="transmembrane region" description="Helical" evidence="1">
    <location>
        <begin position="57"/>
        <end position="79"/>
    </location>
</feature>
<dbReference type="GO" id="GO:0016020">
    <property type="term" value="C:membrane"/>
    <property type="evidence" value="ECO:0007669"/>
    <property type="project" value="TreeGrafter"/>
</dbReference>
<feature type="transmembrane region" description="Helical" evidence="1">
    <location>
        <begin position="100"/>
        <end position="124"/>
    </location>
</feature>
<dbReference type="OrthoDB" id="9779233at2"/>
<evidence type="ECO:0000313" key="2">
    <source>
        <dbReference type="EMBL" id="SEO72796.1"/>
    </source>
</evidence>
<dbReference type="STRING" id="406100.SAMN04488052_102422"/>
<evidence type="ECO:0000313" key="3">
    <source>
        <dbReference type="Proteomes" id="UP000199657"/>
    </source>
</evidence>
<name>A0A1H8S2N7_9GAMM</name>
<organism evidence="2 3">
    <name type="scientific">Aquisalimonas asiatica</name>
    <dbReference type="NCBI Taxonomy" id="406100"/>
    <lineage>
        <taxon>Bacteria</taxon>
        <taxon>Pseudomonadati</taxon>
        <taxon>Pseudomonadota</taxon>
        <taxon>Gammaproteobacteria</taxon>
        <taxon>Chromatiales</taxon>
        <taxon>Ectothiorhodospiraceae</taxon>
        <taxon>Aquisalimonas</taxon>
    </lineage>
</organism>
<dbReference type="Gene3D" id="1.20.120.1630">
    <property type="match status" value="1"/>
</dbReference>
<gene>
    <name evidence="2" type="ORF">SAMN04488052_102422</name>
</gene>
<dbReference type="EMBL" id="FOEG01000002">
    <property type="protein sequence ID" value="SEO72796.1"/>
    <property type="molecule type" value="Genomic_DNA"/>
</dbReference>
<keyword evidence="3" id="KW-1185">Reference proteome</keyword>
<evidence type="ECO:0000256" key="1">
    <source>
        <dbReference type="SAM" id="Phobius"/>
    </source>
</evidence>